<organism evidence="2 3">
    <name type="scientific">Iris pallida</name>
    <name type="common">Sweet iris</name>
    <dbReference type="NCBI Taxonomy" id="29817"/>
    <lineage>
        <taxon>Eukaryota</taxon>
        <taxon>Viridiplantae</taxon>
        <taxon>Streptophyta</taxon>
        <taxon>Embryophyta</taxon>
        <taxon>Tracheophyta</taxon>
        <taxon>Spermatophyta</taxon>
        <taxon>Magnoliopsida</taxon>
        <taxon>Liliopsida</taxon>
        <taxon>Asparagales</taxon>
        <taxon>Iridaceae</taxon>
        <taxon>Iridoideae</taxon>
        <taxon>Irideae</taxon>
        <taxon>Iris</taxon>
    </lineage>
</organism>
<dbReference type="Proteomes" id="UP001140949">
    <property type="component" value="Unassembled WGS sequence"/>
</dbReference>
<keyword evidence="1" id="KW-0732">Signal</keyword>
<gene>
    <name evidence="2" type="ORF">M6B38_238580</name>
</gene>
<name>A0AAX6DLL1_IRIPA</name>
<feature type="signal peptide" evidence="1">
    <location>
        <begin position="1"/>
        <end position="18"/>
    </location>
</feature>
<comment type="caution">
    <text evidence="2">The sequence shown here is derived from an EMBL/GenBank/DDBJ whole genome shotgun (WGS) entry which is preliminary data.</text>
</comment>
<accession>A0AAX6DLL1</accession>
<sequence>MVLVCPIAVCAWVLVSEMACVDRSGVHVGVSKHWPCPRDVHVQEELALEKKSYFFKFICSVNSYPNSIRLYNFFCRLVFVNLFSKL</sequence>
<keyword evidence="3" id="KW-1185">Reference proteome</keyword>
<proteinExistence type="predicted"/>
<dbReference type="EMBL" id="JANAVB010043419">
    <property type="protein sequence ID" value="KAJ6792625.1"/>
    <property type="molecule type" value="Genomic_DNA"/>
</dbReference>
<dbReference type="AlphaFoldDB" id="A0AAX6DLL1"/>
<evidence type="ECO:0000313" key="2">
    <source>
        <dbReference type="EMBL" id="KAJ6792625.1"/>
    </source>
</evidence>
<protein>
    <recommendedName>
        <fullName evidence="4">Secreted protein</fullName>
    </recommendedName>
</protein>
<reference evidence="2" key="1">
    <citation type="journal article" date="2023" name="GigaByte">
        <title>Genome assembly of the bearded iris, Iris pallida Lam.</title>
        <authorList>
            <person name="Bruccoleri R.E."/>
            <person name="Oakeley E.J."/>
            <person name="Faust A.M.E."/>
            <person name="Altorfer M."/>
            <person name="Dessus-Babus S."/>
            <person name="Burckhardt D."/>
            <person name="Oertli M."/>
            <person name="Naumann U."/>
            <person name="Petersen F."/>
            <person name="Wong J."/>
        </authorList>
    </citation>
    <scope>NUCLEOTIDE SEQUENCE</scope>
    <source>
        <strain evidence="2">GSM-AAB239-AS_SAM_17_03QT</strain>
    </source>
</reference>
<evidence type="ECO:0000256" key="1">
    <source>
        <dbReference type="SAM" id="SignalP"/>
    </source>
</evidence>
<reference evidence="2" key="2">
    <citation type="submission" date="2023-04" db="EMBL/GenBank/DDBJ databases">
        <authorList>
            <person name="Bruccoleri R.E."/>
            <person name="Oakeley E.J."/>
            <person name="Faust A.-M."/>
            <person name="Dessus-Babus S."/>
            <person name="Altorfer M."/>
            <person name="Burckhardt D."/>
            <person name="Oertli M."/>
            <person name="Naumann U."/>
            <person name="Petersen F."/>
            <person name="Wong J."/>
        </authorList>
    </citation>
    <scope>NUCLEOTIDE SEQUENCE</scope>
    <source>
        <strain evidence="2">GSM-AAB239-AS_SAM_17_03QT</strain>
        <tissue evidence="2">Leaf</tissue>
    </source>
</reference>
<evidence type="ECO:0000313" key="3">
    <source>
        <dbReference type="Proteomes" id="UP001140949"/>
    </source>
</evidence>
<evidence type="ECO:0008006" key="4">
    <source>
        <dbReference type="Google" id="ProtNLM"/>
    </source>
</evidence>
<feature type="chain" id="PRO_5043511770" description="Secreted protein" evidence="1">
    <location>
        <begin position="19"/>
        <end position="86"/>
    </location>
</feature>